<protein>
    <submittedName>
        <fullName evidence="2">Uncharacterized protein</fullName>
    </submittedName>
</protein>
<reference evidence="2 3" key="1">
    <citation type="submission" date="2016-01" db="EMBL/GenBank/DDBJ databases">
        <title>The new phylogeny of the genus Mycobacterium.</title>
        <authorList>
            <person name="Tarcisio F."/>
            <person name="Conor M."/>
            <person name="Antonella G."/>
            <person name="Elisabetta G."/>
            <person name="Giulia F.S."/>
            <person name="Sara T."/>
            <person name="Anna F."/>
            <person name="Clotilde B."/>
            <person name="Roberto B."/>
            <person name="Veronica D.S."/>
            <person name="Fabio R."/>
            <person name="Monica P."/>
            <person name="Olivier J."/>
            <person name="Enrico T."/>
            <person name="Nicola S."/>
        </authorList>
    </citation>
    <scope>NUCLEOTIDE SEQUENCE [LARGE SCALE GENOMIC DNA]</scope>
    <source>
        <strain evidence="2 3">DSM 44803</strain>
    </source>
</reference>
<comment type="caution">
    <text evidence="2">The sequence shown here is derived from an EMBL/GenBank/DDBJ whole genome shotgun (WGS) entry which is preliminary data.</text>
</comment>
<dbReference type="Proteomes" id="UP000193781">
    <property type="component" value="Unassembled WGS sequence"/>
</dbReference>
<evidence type="ECO:0000256" key="1">
    <source>
        <dbReference type="SAM" id="Phobius"/>
    </source>
</evidence>
<keyword evidence="1" id="KW-1133">Transmembrane helix</keyword>
<keyword evidence="1" id="KW-0472">Membrane</keyword>
<accession>A0A1X1YYF4</accession>
<organism evidence="2 3">
    <name type="scientific">Mycobacterium nebraskense</name>
    <dbReference type="NCBI Taxonomy" id="244292"/>
    <lineage>
        <taxon>Bacteria</taxon>
        <taxon>Bacillati</taxon>
        <taxon>Actinomycetota</taxon>
        <taxon>Actinomycetes</taxon>
        <taxon>Mycobacteriales</taxon>
        <taxon>Mycobacteriaceae</taxon>
        <taxon>Mycobacterium</taxon>
    </lineage>
</organism>
<proteinExistence type="predicted"/>
<dbReference type="EMBL" id="LQPH01000164">
    <property type="protein sequence ID" value="ORW16116.1"/>
    <property type="molecule type" value="Genomic_DNA"/>
</dbReference>
<gene>
    <name evidence="2" type="ORF">AWC17_15370</name>
</gene>
<evidence type="ECO:0000313" key="2">
    <source>
        <dbReference type="EMBL" id="ORW16116.1"/>
    </source>
</evidence>
<keyword evidence="3" id="KW-1185">Reference proteome</keyword>
<dbReference type="AlphaFoldDB" id="A0A1X1YYF4"/>
<evidence type="ECO:0000313" key="3">
    <source>
        <dbReference type="Proteomes" id="UP000193781"/>
    </source>
</evidence>
<keyword evidence="1" id="KW-0812">Transmembrane</keyword>
<sequence>MDDIDDVDAQDPEGPHDPPTIEELATQLEDLKAAVAKAKRSVVWEAVACSAVIATVVALIVGAAWTLWPDQGPATADDNLDQLLRPGPHCYNSSAEMAAARQRALTAIDRIRWERDFTQRFESEHHQPAQEPVSMIPPNVPVEPPPPPLPMILGPKDPGVPASSDPHLSIRDDLCFGIPRPVV</sequence>
<name>A0A1X1YYF4_9MYCO</name>
<feature type="transmembrane region" description="Helical" evidence="1">
    <location>
        <begin position="42"/>
        <end position="68"/>
    </location>
</feature>